<dbReference type="InterPro" id="IPR016047">
    <property type="entry name" value="M23ase_b-sheet_dom"/>
</dbReference>
<dbReference type="Gene3D" id="2.70.70.10">
    <property type="entry name" value="Glucose Permease (Domain IIA)"/>
    <property type="match status" value="1"/>
</dbReference>
<dbReference type="Proteomes" id="UP000028006">
    <property type="component" value="Unassembled WGS sequence"/>
</dbReference>
<feature type="chain" id="PRO_5001760544" description="M23ase beta-sheet core domain-containing protein" evidence="1">
    <location>
        <begin position="19"/>
        <end position="266"/>
    </location>
</feature>
<keyword evidence="4" id="KW-1185">Reference proteome</keyword>
<dbReference type="CDD" id="cd12797">
    <property type="entry name" value="M23_peptidase"/>
    <property type="match status" value="1"/>
</dbReference>
<proteinExistence type="predicted"/>
<dbReference type="Pfam" id="PF01551">
    <property type="entry name" value="Peptidase_M23"/>
    <property type="match status" value="1"/>
</dbReference>
<sequence length="266" mass="29551">MVKVLTLLMVFCSLQVFASDTGRLSSRLKPGGFYVGVVKSGTEVHYKGRQVRVSDDGQFIIGFGRDAELQQSFKLLHNDGRSEKVSLALKSREYDIQHIDGVARKYVQPAPDVLHRIRTEAKRVGQSRQFDTPADDFFSGFTQPARGRITGIYGSQRYFNGEPRRPHYGIDFAAPTGHPVVSAADGIVRLAHEDLYFSGGTIIIDHGFGISSSYLHLSAIDVKEGETVERGQLIGKIGATGRVTGPHLDWRINWFDVRLDPALMMQ</sequence>
<name>A0A081N5V6_9GAMM</name>
<evidence type="ECO:0000313" key="3">
    <source>
        <dbReference type="EMBL" id="KEQ13829.1"/>
    </source>
</evidence>
<accession>A0A081N5V6</accession>
<keyword evidence="1" id="KW-0732">Signal</keyword>
<dbReference type="SUPFAM" id="SSF51261">
    <property type="entry name" value="Duplicated hybrid motif"/>
    <property type="match status" value="1"/>
</dbReference>
<gene>
    <name evidence="3" type="ORF">GZ77_16315</name>
</gene>
<dbReference type="InterPro" id="IPR011055">
    <property type="entry name" value="Dup_hybrid_motif"/>
</dbReference>
<organism evidence="3 4">
    <name type="scientific">Endozoicomonas montiporae</name>
    <dbReference type="NCBI Taxonomy" id="1027273"/>
    <lineage>
        <taxon>Bacteria</taxon>
        <taxon>Pseudomonadati</taxon>
        <taxon>Pseudomonadota</taxon>
        <taxon>Gammaproteobacteria</taxon>
        <taxon>Oceanospirillales</taxon>
        <taxon>Endozoicomonadaceae</taxon>
        <taxon>Endozoicomonas</taxon>
    </lineage>
</organism>
<protein>
    <recommendedName>
        <fullName evidence="2">M23ase beta-sheet core domain-containing protein</fullName>
    </recommendedName>
</protein>
<feature type="signal peptide" evidence="1">
    <location>
        <begin position="1"/>
        <end position="18"/>
    </location>
</feature>
<dbReference type="PANTHER" id="PTHR21666:SF285">
    <property type="entry name" value="M23 FAMILY METALLOPEPTIDASE"/>
    <property type="match status" value="1"/>
</dbReference>
<evidence type="ECO:0000256" key="1">
    <source>
        <dbReference type="SAM" id="SignalP"/>
    </source>
</evidence>
<comment type="caution">
    <text evidence="3">The sequence shown here is derived from an EMBL/GenBank/DDBJ whole genome shotgun (WGS) entry which is preliminary data.</text>
</comment>
<dbReference type="RefSeq" id="WP_034877062.1">
    <property type="nucleotide sequence ID" value="NZ_JOKG01000003.1"/>
</dbReference>
<reference evidence="3 4" key="1">
    <citation type="submission" date="2014-06" db="EMBL/GenBank/DDBJ databases">
        <title>Whole Genome Sequences of Three Symbiotic Endozoicomonas Bacteria.</title>
        <authorList>
            <person name="Neave M.J."/>
            <person name="Apprill A."/>
            <person name="Voolstra C.R."/>
        </authorList>
    </citation>
    <scope>NUCLEOTIDE SEQUENCE [LARGE SCALE GENOMIC DNA]</scope>
    <source>
        <strain evidence="3 4">LMG 24815</strain>
    </source>
</reference>
<dbReference type="GO" id="GO:0004222">
    <property type="term" value="F:metalloendopeptidase activity"/>
    <property type="evidence" value="ECO:0007669"/>
    <property type="project" value="TreeGrafter"/>
</dbReference>
<dbReference type="EMBL" id="JOKG01000003">
    <property type="protein sequence ID" value="KEQ13829.1"/>
    <property type="molecule type" value="Genomic_DNA"/>
</dbReference>
<feature type="domain" description="M23ase beta-sheet core" evidence="2">
    <location>
        <begin position="166"/>
        <end position="261"/>
    </location>
</feature>
<dbReference type="eggNOG" id="COG0739">
    <property type="taxonomic scope" value="Bacteria"/>
</dbReference>
<evidence type="ECO:0000313" key="4">
    <source>
        <dbReference type="Proteomes" id="UP000028006"/>
    </source>
</evidence>
<dbReference type="AlphaFoldDB" id="A0A081N5V6"/>
<evidence type="ECO:0000259" key="2">
    <source>
        <dbReference type="Pfam" id="PF01551"/>
    </source>
</evidence>
<dbReference type="PANTHER" id="PTHR21666">
    <property type="entry name" value="PEPTIDASE-RELATED"/>
    <property type="match status" value="1"/>
</dbReference>
<dbReference type="FunFam" id="2.70.70.10:FF:000019">
    <property type="entry name" value="M23 family peptidase"/>
    <property type="match status" value="1"/>
</dbReference>
<dbReference type="InterPro" id="IPR050570">
    <property type="entry name" value="Cell_wall_metabolism_enzyme"/>
</dbReference>